<evidence type="ECO:0000313" key="2">
    <source>
        <dbReference type="Proteomes" id="UP000527355"/>
    </source>
</evidence>
<comment type="caution">
    <text evidence="1">The sequence shown here is derived from an EMBL/GenBank/DDBJ whole genome shotgun (WGS) entry which is preliminary data.</text>
</comment>
<gene>
    <name evidence="1" type="ORF">mMyoMyo1_010778</name>
</gene>
<protein>
    <submittedName>
        <fullName evidence="1">Uncharacterized protein</fullName>
    </submittedName>
</protein>
<organism evidence="1 2">
    <name type="scientific">Myotis myotis</name>
    <name type="common">Greater mouse-eared bat</name>
    <name type="synonym">Vespertilio myotis</name>
    <dbReference type="NCBI Taxonomy" id="51298"/>
    <lineage>
        <taxon>Eukaryota</taxon>
        <taxon>Metazoa</taxon>
        <taxon>Chordata</taxon>
        <taxon>Craniata</taxon>
        <taxon>Vertebrata</taxon>
        <taxon>Euteleostomi</taxon>
        <taxon>Mammalia</taxon>
        <taxon>Eutheria</taxon>
        <taxon>Laurasiatheria</taxon>
        <taxon>Chiroptera</taxon>
        <taxon>Yangochiroptera</taxon>
        <taxon>Vespertilionidae</taxon>
        <taxon>Myotis</taxon>
    </lineage>
</organism>
<accession>A0A7J7Z5I0</accession>
<dbReference type="Proteomes" id="UP000527355">
    <property type="component" value="Unassembled WGS sequence"/>
</dbReference>
<dbReference type="EMBL" id="JABWUV010000003">
    <property type="protein sequence ID" value="KAF6369451.1"/>
    <property type="molecule type" value="Genomic_DNA"/>
</dbReference>
<proteinExistence type="predicted"/>
<evidence type="ECO:0000313" key="1">
    <source>
        <dbReference type="EMBL" id="KAF6369451.1"/>
    </source>
</evidence>
<dbReference type="AlphaFoldDB" id="A0A7J7Z5I0"/>
<reference evidence="1 2" key="1">
    <citation type="journal article" date="2020" name="Nature">
        <title>Six reference-quality genomes reveal evolution of bat adaptations.</title>
        <authorList>
            <person name="Jebb D."/>
            <person name="Huang Z."/>
            <person name="Pippel M."/>
            <person name="Hughes G.M."/>
            <person name="Lavrichenko K."/>
            <person name="Devanna P."/>
            <person name="Winkler S."/>
            <person name="Jermiin L.S."/>
            <person name="Skirmuntt E.C."/>
            <person name="Katzourakis A."/>
            <person name="Burkitt-Gray L."/>
            <person name="Ray D.A."/>
            <person name="Sullivan K.A.M."/>
            <person name="Roscito J.G."/>
            <person name="Kirilenko B.M."/>
            <person name="Davalos L.M."/>
            <person name="Corthals A.P."/>
            <person name="Power M.L."/>
            <person name="Jones G."/>
            <person name="Ransome R.D."/>
            <person name="Dechmann D.K.N."/>
            <person name="Locatelli A.G."/>
            <person name="Puechmaille S.J."/>
            <person name="Fedrigo O."/>
            <person name="Jarvis E.D."/>
            <person name="Hiller M."/>
            <person name="Vernes S.C."/>
            <person name="Myers E.W."/>
            <person name="Teeling E.C."/>
        </authorList>
    </citation>
    <scope>NUCLEOTIDE SEQUENCE [LARGE SCALE GENOMIC DNA]</scope>
    <source>
        <strain evidence="1">MMyoMyo1</strain>
        <tissue evidence="1">Flight muscle</tissue>
    </source>
</reference>
<name>A0A7J7Z5I0_MYOMY</name>
<sequence>MVTLAPTGRQQVPAKLPACRLFPGWGRGMQRENNNKQNVHCCVRPLGEGRGWECPWVGVGNRWEPGTGRLGELQQRPLPGKGLSPDPWGMGARSPNLTPSQSLWVLHILNASPPSLPPTISLKYFPETSMFPYRPRPVLQIKN</sequence>
<keyword evidence="2" id="KW-1185">Reference proteome</keyword>